<feature type="binding site" evidence="2">
    <location>
        <position position="50"/>
    </location>
    <ligand>
        <name>Mg(2+)</name>
        <dbReference type="ChEBI" id="CHEBI:18420"/>
        <label>1</label>
    </ligand>
</feature>
<comment type="caution">
    <text evidence="2">Lacks conserved residue(s) required for the propagation of feature annotation.</text>
</comment>
<comment type="similarity">
    <text evidence="2">Belongs to the thiamine-monophosphate kinase family.</text>
</comment>
<evidence type="ECO:0000259" key="4">
    <source>
        <dbReference type="Pfam" id="PF02769"/>
    </source>
</evidence>
<accession>A0ABS6IQG7</accession>
<dbReference type="CDD" id="cd02194">
    <property type="entry name" value="ThiL"/>
    <property type="match status" value="1"/>
</dbReference>
<keyword evidence="2" id="KW-0547">Nucleotide-binding</keyword>
<keyword evidence="2 5" id="KW-0808">Transferase</keyword>
<dbReference type="NCBIfam" id="TIGR01379">
    <property type="entry name" value="thiL"/>
    <property type="match status" value="1"/>
</dbReference>
<dbReference type="EMBL" id="JAHOPB010000003">
    <property type="protein sequence ID" value="MBU8876848.1"/>
    <property type="molecule type" value="Genomic_DNA"/>
</dbReference>
<dbReference type="RefSeq" id="WP_216966064.1">
    <property type="nucleotide sequence ID" value="NZ_JAHOPB010000003.1"/>
</dbReference>
<feature type="binding site" evidence="2">
    <location>
        <begin position="125"/>
        <end position="126"/>
    </location>
    <ligand>
        <name>ATP</name>
        <dbReference type="ChEBI" id="CHEBI:30616"/>
    </ligand>
</feature>
<dbReference type="PIRSF" id="PIRSF005303">
    <property type="entry name" value="Thiam_monoph_kin"/>
    <property type="match status" value="1"/>
</dbReference>
<dbReference type="EC" id="2.7.4.16" evidence="2"/>
<evidence type="ECO:0000256" key="2">
    <source>
        <dbReference type="HAMAP-Rule" id="MF_02128"/>
    </source>
</evidence>
<feature type="binding site" evidence="2">
    <location>
        <position position="78"/>
    </location>
    <ligand>
        <name>Mg(2+)</name>
        <dbReference type="ChEBI" id="CHEBI:18420"/>
        <label>3</label>
    </ligand>
</feature>
<dbReference type="PANTHER" id="PTHR30270">
    <property type="entry name" value="THIAMINE-MONOPHOSPHATE KINASE"/>
    <property type="match status" value="1"/>
</dbReference>
<dbReference type="HAMAP" id="MF_02128">
    <property type="entry name" value="TMP_kinase"/>
    <property type="match status" value="1"/>
</dbReference>
<keyword evidence="6" id="KW-1185">Reference proteome</keyword>
<feature type="binding site" evidence="2">
    <location>
        <position position="220"/>
    </location>
    <ligand>
        <name>ATP</name>
        <dbReference type="ChEBI" id="CHEBI:30616"/>
    </ligand>
</feature>
<feature type="binding site" evidence="2">
    <location>
        <position position="33"/>
    </location>
    <ligand>
        <name>Mg(2+)</name>
        <dbReference type="ChEBI" id="CHEBI:18420"/>
        <label>4</label>
    </ligand>
</feature>
<dbReference type="InterPro" id="IPR006283">
    <property type="entry name" value="ThiL-like"/>
</dbReference>
<evidence type="ECO:0000313" key="6">
    <source>
        <dbReference type="Proteomes" id="UP000727907"/>
    </source>
</evidence>
<feature type="binding site" evidence="2">
    <location>
        <position position="126"/>
    </location>
    <ligand>
        <name>Mg(2+)</name>
        <dbReference type="ChEBI" id="CHEBI:18420"/>
        <label>1</label>
    </ligand>
</feature>
<comment type="caution">
    <text evidence="5">The sequence shown here is derived from an EMBL/GenBank/DDBJ whole genome shotgun (WGS) entry which is preliminary data.</text>
</comment>
<keyword evidence="2" id="KW-0479">Metal-binding</keyword>
<comment type="pathway">
    <text evidence="2">Cofactor biosynthesis; thiamine diphosphate biosynthesis; thiamine diphosphate from thiamine phosphate: step 1/1.</text>
</comment>
<protein>
    <recommendedName>
        <fullName evidence="2">Thiamine-monophosphate kinase</fullName>
        <shortName evidence="2">TMP kinase</shortName>
        <shortName evidence="2">Thiamine-phosphate kinase</shortName>
        <ecNumber evidence="2">2.7.4.16</ecNumber>
    </recommendedName>
</protein>
<dbReference type="Pfam" id="PF02769">
    <property type="entry name" value="AIRS_C"/>
    <property type="match status" value="1"/>
</dbReference>
<name>A0ABS6IQG7_9HYPH</name>
<feature type="binding site" evidence="2">
    <location>
        <position position="325"/>
    </location>
    <ligand>
        <name>substrate</name>
    </ligand>
</feature>
<feature type="binding site" evidence="2">
    <location>
        <position position="33"/>
    </location>
    <ligand>
        <name>Mg(2+)</name>
        <dbReference type="ChEBI" id="CHEBI:18420"/>
        <label>3</label>
    </ligand>
</feature>
<feature type="binding site" evidence="2">
    <location>
        <position position="218"/>
    </location>
    <ligand>
        <name>Mg(2+)</name>
        <dbReference type="ChEBI" id="CHEBI:18420"/>
        <label>3</label>
    </ligand>
</feature>
<dbReference type="InterPro" id="IPR016188">
    <property type="entry name" value="PurM-like_N"/>
</dbReference>
<evidence type="ECO:0000259" key="3">
    <source>
        <dbReference type="Pfam" id="PF00586"/>
    </source>
</evidence>
<comment type="catalytic activity">
    <reaction evidence="2">
        <text>thiamine phosphate + ATP = thiamine diphosphate + ADP</text>
        <dbReference type="Rhea" id="RHEA:15913"/>
        <dbReference type="ChEBI" id="CHEBI:30616"/>
        <dbReference type="ChEBI" id="CHEBI:37575"/>
        <dbReference type="ChEBI" id="CHEBI:58937"/>
        <dbReference type="ChEBI" id="CHEBI:456216"/>
        <dbReference type="EC" id="2.7.4.16"/>
    </reaction>
</comment>
<dbReference type="Pfam" id="PF00586">
    <property type="entry name" value="AIRS"/>
    <property type="match status" value="1"/>
</dbReference>
<keyword evidence="2" id="KW-0067">ATP-binding</keyword>
<feature type="binding site" evidence="2">
    <location>
        <position position="78"/>
    </location>
    <ligand>
        <name>Mg(2+)</name>
        <dbReference type="ChEBI" id="CHEBI:18420"/>
        <label>4</label>
    </ligand>
</feature>
<feature type="binding site" evidence="2">
    <location>
        <position position="49"/>
    </location>
    <ligand>
        <name>Mg(2+)</name>
        <dbReference type="ChEBI" id="CHEBI:18420"/>
        <label>1</label>
    </ligand>
</feature>
<feature type="binding site" evidence="2">
    <location>
        <position position="152"/>
    </location>
    <ligand>
        <name>ATP</name>
        <dbReference type="ChEBI" id="CHEBI:30616"/>
    </ligand>
</feature>
<feature type="binding site" evidence="2">
    <location>
        <position position="57"/>
    </location>
    <ligand>
        <name>substrate</name>
    </ligand>
</feature>
<feature type="binding site" evidence="2">
    <location>
        <position position="221"/>
    </location>
    <ligand>
        <name>Mg(2+)</name>
        <dbReference type="ChEBI" id="CHEBI:18420"/>
        <label>5</label>
    </ligand>
</feature>
<keyword evidence="2" id="KW-0460">Magnesium</keyword>
<feature type="domain" description="PurM-like N-terminal" evidence="3">
    <location>
        <begin position="32"/>
        <end position="144"/>
    </location>
</feature>
<keyword evidence="1 2" id="KW-0784">Thiamine biosynthesis</keyword>
<evidence type="ECO:0000256" key="1">
    <source>
        <dbReference type="ARBA" id="ARBA00022977"/>
    </source>
</evidence>
<reference evidence="5 6" key="1">
    <citation type="submission" date="2021-06" db="EMBL/GenBank/DDBJ databases">
        <authorList>
            <person name="Lee D.H."/>
        </authorList>
    </citation>
    <scope>NUCLEOTIDE SEQUENCE [LARGE SCALE GENOMIC DNA]</scope>
    <source>
        <strain evidence="5 6">MMS21-HV4-11</strain>
    </source>
</reference>
<comment type="miscellaneous">
    <text evidence="2">Reaction mechanism of ThiL seems to utilize a direct, inline transfer of the gamma-phosphate of ATP to TMP rather than a phosphorylated enzyme intermediate.</text>
</comment>
<feature type="binding site" evidence="2">
    <location>
        <position position="50"/>
    </location>
    <ligand>
        <name>Mg(2+)</name>
        <dbReference type="ChEBI" id="CHEBI:18420"/>
        <label>2</label>
    </ligand>
</feature>
<sequence length="328" mass="34224">MARPGRIGEFELIARYFAPLARGFRGAGNLQSDNAFLAADARRDLVVKTDTIVAGVHFLADDLPARIAAKALRVCLSDLAAGGSTPFVYQLSLALPSNWTEAWVAAFARGLAADQRRYGIVLCGGDTVVTPGPLTVTITAFGRVARRKGLGRAGARAGDELWVSGTIGDGALGLLVAQGGLRNLSARQRASLEDRYRLPRPRTTLGPELVGIATACADVSDGLLADAGHIASASSLAVTIERSEVPLSVAGRAAVAADPGLWPNVAGGGDDYELVMAVPRRKHAALEAAARRAGVKVTRIGRFVRGAGVELKAGAEIVLTARKGYVHF</sequence>
<comment type="function">
    <text evidence="2">Catalyzes the ATP-dependent phosphorylation of thiamine-monophosphate (TMP) to form thiamine-pyrophosphate (TPP), the active form of vitamin B1.</text>
</comment>
<dbReference type="Proteomes" id="UP000727907">
    <property type="component" value="Unassembled WGS sequence"/>
</dbReference>
<feature type="binding site" evidence="2">
    <location>
        <position position="270"/>
    </location>
    <ligand>
        <name>substrate</name>
    </ligand>
</feature>
<evidence type="ECO:0000313" key="5">
    <source>
        <dbReference type="EMBL" id="MBU8876848.1"/>
    </source>
</evidence>
<proteinExistence type="inferred from homology"/>
<feature type="domain" description="PurM-like C-terminal" evidence="4">
    <location>
        <begin position="156"/>
        <end position="311"/>
    </location>
</feature>
<feature type="binding site" evidence="2">
    <location>
        <position position="78"/>
    </location>
    <ligand>
        <name>Mg(2+)</name>
        <dbReference type="ChEBI" id="CHEBI:18420"/>
        <label>2</label>
    </ligand>
</feature>
<dbReference type="InterPro" id="IPR010918">
    <property type="entry name" value="PurM-like_C_dom"/>
</dbReference>
<dbReference type="PANTHER" id="PTHR30270:SF0">
    <property type="entry name" value="THIAMINE-MONOPHOSPHATE KINASE"/>
    <property type="match status" value="1"/>
</dbReference>
<dbReference type="GO" id="GO:0009030">
    <property type="term" value="F:thiamine-phosphate kinase activity"/>
    <property type="evidence" value="ECO:0007669"/>
    <property type="project" value="UniProtKB-EC"/>
</dbReference>
<gene>
    <name evidence="2 5" type="primary">thiL</name>
    <name evidence="5" type="ORF">KQ910_23940</name>
</gene>
<organism evidence="5 6">
    <name type="scientific">Reyranella humidisoli</name>
    <dbReference type="NCBI Taxonomy" id="2849149"/>
    <lineage>
        <taxon>Bacteria</taxon>
        <taxon>Pseudomonadati</taxon>
        <taxon>Pseudomonadota</taxon>
        <taxon>Alphaproteobacteria</taxon>
        <taxon>Hyphomicrobiales</taxon>
        <taxon>Reyranellaceae</taxon>
        <taxon>Reyranella</taxon>
    </lineage>
</organism>
<keyword evidence="2 5" id="KW-0418">Kinase</keyword>